<dbReference type="EMBL" id="CP035758">
    <property type="protein sequence ID" value="QBD75116.1"/>
    <property type="molecule type" value="Genomic_DNA"/>
</dbReference>
<dbReference type="PROSITE" id="PS00622">
    <property type="entry name" value="HTH_LUXR_1"/>
    <property type="match status" value="1"/>
</dbReference>
<keyword evidence="3" id="KW-0804">Transcription</keyword>
<dbReference type="InterPro" id="IPR011990">
    <property type="entry name" value="TPR-like_helical_dom_sf"/>
</dbReference>
<dbReference type="SMART" id="SM00421">
    <property type="entry name" value="HTH_LUXR"/>
    <property type="match status" value="1"/>
</dbReference>
<dbReference type="PANTHER" id="PTHR44688:SF16">
    <property type="entry name" value="DNA-BINDING TRANSCRIPTIONAL ACTIVATOR DEVR_DOSR"/>
    <property type="match status" value="1"/>
</dbReference>
<evidence type="ECO:0000256" key="2">
    <source>
        <dbReference type="ARBA" id="ARBA00023125"/>
    </source>
</evidence>
<dbReference type="Gene3D" id="3.40.50.300">
    <property type="entry name" value="P-loop containing nucleotide triphosphate hydrolases"/>
    <property type="match status" value="1"/>
</dbReference>
<feature type="region of interest" description="Disordered" evidence="4">
    <location>
        <begin position="106"/>
        <end position="131"/>
    </location>
</feature>
<dbReference type="PROSITE" id="PS50043">
    <property type="entry name" value="HTH_LUXR_2"/>
    <property type="match status" value="1"/>
</dbReference>
<dbReference type="Pfam" id="PF17874">
    <property type="entry name" value="TPR_MalT"/>
    <property type="match status" value="1"/>
</dbReference>
<reference evidence="6 7" key="1">
    <citation type="submission" date="2019-01" db="EMBL/GenBank/DDBJ databases">
        <title>Ktedonosporobacter rubrisoli SCAWS-G2.</title>
        <authorList>
            <person name="Huang Y."/>
            <person name="Yan B."/>
        </authorList>
    </citation>
    <scope>NUCLEOTIDE SEQUENCE [LARGE SCALE GENOMIC DNA]</scope>
    <source>
        <strain evidence="6 7">SCAWS-G2</strain>
    </source>
</reference>
<dbReference type="InterPro" id="IPR059106">
    <property type="entry name" value="WHD_MalT"/>
</dbReference>
<sequence length="1055" mass="118375">MPRYSAHQLKWSEDTQSYEFFIDGQLCSSAHGTDWWEKIAAFSFRGRSGDYCTVRKETKQRGDAYWYGYRRQAGRLVKRYIGKTVDLSLAHLESIAKSLANDKLPSPTLPDIASNGRAKAQGNADDKSTPGLLASRQDHLPLLATKLSPPRLPSLLVERSRLLIQLDAALAHKLTLLQAPAGFGKTTIVAQWINQHSADSTCPAVAWVSLDAGDNDLVRFLRYLIAAFQSVRDDLGQAALIRLSAALYPPFESPSMETILTLLLNDLAKLEQSGLLVLDDYHTITEPSLHEMLTFFCDHLPPTWRVLLMTRSEPPLPLPRWRVRGELAEVHTADLRFLPEETAVFLNKAGQPTMLSNEALSRLEGTLGGWAAGLRMLILALQGQRTWHEVEKALVSLNGQARSAFPFRPLLNYFVTEILDAQAETLQRFLLQTSMLSRLTGSLCEAVTGREDSATLLETVERAGLFLEAQDEIGGREPEYRYHPLFAEALRIEARHRLGEAALRALSLQASRWYEQHALPAEAVDTALLAHDMERTVYLIERLDATKQLPEPQTLCRWLEQVPDTLLYAHPQLCFSYATALQFSQGAPVSETKKAYIDTLLGKAEEAWHNQGEQTWPGVIAAFRALRDLAPTTFPSAIEHARQALALLPEQEKDIRIQGWRSASLSLAGIGCMQEGYFSAAQPMHREAYAYALSVNNRQFACEMLLLLGWNSFMLGELHLAHEYYHQALFNAREQEAPQDIASALFGQTCISFEWNDLAATEQQLQEASTLLDEKENGWSEHAALYFALLHHAQGQISSAQQQLVALLARLQASSAPLWLHPFDILGWQIRHLLATGDLQSAQLTMESLTPYEHEFSFIQHIEAAILQARLQLAQGQAHTALHQLENILPIVQEQQLLRHVIEVQVLYALAYAANNQKEQARRRLHVTLSQAYHEGFIRLFLAEGEPLVRLLRATIPTIQEKRLRSYARAILRAFTTATADKEASVSKSSVFEPLSAQEQRVLGLLAAGYTNPEIARELVVSVNTVKDHVKHLYQKLGVSNRLQASEVARRLQLY</sequence>
<accession>A0A4P6JKE7</accession>
<dbReference type="AlphaFoldDB" id="A0A4P6JKE7"/>
<keyword evidence="1" id="KW-0805">Transcription regulation</keyword>
<dbReference type="SUPFAM" id="SSF48452">
    <property type="entry name" value="TPR-like"/>
    <property type="match status" value="1"/>
</dbReference>
<dbReference type="InterPro" id="IPR046738">
    <property type="entry name" value="DUF6788"/>
</dbReference>
<dbReference type="PANTHER" id="PTHR44688">
    <property type="entry name" value="DNA-BINDING TRANSCRIPTIONAL ACTIVATOR DEVR_DOSR"/>
    <property type="match status" value="1"/>
</dbReference>
<protein>
    <recommendedName>
        <fullName evidence="5">HTH luxR-type domain-containing protein</fullName>
    </recommendedName>
</protein>
<evidence type="ECO:0000256" key="3">
    <source>
        <dbReference type="ARBA" id="ARBA00023163"/>
    </source>
</evidence>
<dbReference type="RefSeq" id="WP_129885715.1">
    <property type="nucleotide sequence ID" value="NZ_CP035758.1"/>
</dbReference>
<dbReference type="CDD" id="cd06170">
    <property type="entry name" value="LuxR_C_like"/>
    <property type="match status" value="1"/>
</dbReference>
<keyword evidence="2" id="KW-0238">DNA-binding</keyword>
<dbReference type="InterPro" id="IPR000792">
    <property type="entry name" value="Tscrpt_reg_LuxR_C"/>
</dbReference>
<dbReference type="Proteomes" id="UP000290365">
    <property type="component" value="Chromosome"/>
</dbReference>
<evidence type="ECO:0000313" key="6">
    <source>
        <dbReference type="EMBL" id="QBD75116.1"/>
    </source>
</evidence>
<dbReference type="Gene3D" id="1.25.40.10">
    <property type="entry name" value="Tetratricopeptide repeat domain"/>
    <property type="match status" value="1"/>
</dbReference>
<dbReference type="SUPFAM" id="SSF52540">
    <property type="entry name" value="P-loop containing nucleoside triphosphate hydrolases"/>
    <property type="match status" value="1"/>
</dbReference>
<dbReference type="Pfam" id="PF20586">
    <property type="entry name" value="DUF6788"/>
    <property type="match status" value="1"/>
</dbReference>
<dbReference type="InterPro" id="IPR016032">
    <property type="entry name" value="Sig_transdc_resp-reg_C-effctor"/>
</dbReference>
<gene>
    <name evidence="6" type="ORF">EPA93_03535</name>
</gene>
<keyword evidence="7" id="KW-1185">Reference proteome</keyword>
<evidence type="ECO:0000313" key="7">
    <source>
        <dbReference type="Proteomes" id="UP000290365"/>
    </source>
</evidence>
<evidence type="ECO:0000256" key="1">
    <source>
        <dbReference type="ARBA" id="ARBA00023015"/>
    </source>
</evidence>
<dbReference type="PRINTS" id="PR00038">
    <property type="entry name" value="HTHLUXR"/>
</dbReference>
<organism evidence="6 7">
    <name type="scientific">Ktedonosporobacter rubrisoli</name>
    <dbReference type="NCBI Taxonomy" id="2509675"/>
    <lineage>
        <taxon>Bacteria</taxon>
        <taxon>Bacillati</taxon>
        <taxon>Chloroflexota</taxon>
        <taxon>Ktedonobacteria</taxon>
        <taxon>Ktedonobacterales</taxon>
        <taxon>Ktedonosporobacteraceae</taxon>
        <taxon>Ktedonosporobacter</taxon>
    </lineage>
</organism>
<proteinExistence type="predicted"/>
<evidence type="ECO:0000256" key="4">
    <source>
        <dbReference type="SAM" id="MobiDB-lite"/>
    </source>
</evidence>
<dbReference type="Pfam" id="PF00196">
    <property type="entry name" value="GerE"/>
    <property type="match status" value="1"/>
</dbReference>
<feature type="domain" description="HTH luxR-type" evidence="5">
    <location>
        <begin position="988"/>
        <end position="1053"/>
    </location>
</feature>
<dbReference type="GO" id="GO:0003677">
    <property type="term" value="F:DNA binding"/>
    <property type="evidence" value="ECO:0007669"/>
    <property type="project" value="UniProtKB-KW"/>
</dbReference>
<name>A0A4P6JKE7_KTERU</name>
<dbReference type="InterPro" id="IPR041617">
    <property type="entry name" value="TPR_MalT"/>
</dbReference>
<dbReference type="InterPro" id="IPR027417">
    <property type="entry name" value="P-loop_NTPase"/>
</dbReference>
<dbReference type="Gene3D" id="1.10.10.10">
    <property type="entry name" value="Winged helix-like DNA-binding domain superfamily/Winged helix DNA-binding domain"/>
    <property type="match status" value="1"/>
</dbReference>
<dbReference type="Pfam" id="PF25873">
    <property type="entry name" value="WHD_MalT"/>
    <property type="match status" value="1"/>
</dbReference>
<dbReference type="InterPro" id="IPR036388">
    <property type="entry name" value="WH-like_DNA-bd_sf"/>
</dbReference>
<evidence type="ECO:0000259" key="5">
    <source>
        <dbReference type="PROSITE" id="PS50043"/>
    </source>
</evidence>
<dbReference type="OrthoDB" id="134937at2"/>
<dbReference type="SUPFAM" id="SSF46894">
    <property type="entry name" value="C-terminal effector domain of the bipartite response regulators"/>
    <property type="match status" value="1"/>
</dbReference>
<dbReference type="KEGG" id="kbs:EPA93_03535"/>
<dbReference type="GO" id="GO:0006355">
    <property type="term" value="P:regulation of DNA-templated transcription"/>
    <property type="evidence" value="ECO:0007669"/>
    <property type="project" value="InterPro"/>
</dbReference>